<evidence type="ECO:0000256" key="2">
    <source>
        <dbReference type="ARBA" id="ARBA00022448"/>
    </source>
</evidence>
<sequence length="353" mass="37413">MSHPLPWQPGAGPQGEGPGAGGPGVAGPAELPVDGAEPAGPAVALWRVALRRFFTNPWAVGGLLVLLFFIGVAVAAPWIAPHPPEKIDLLNVDAPPSPDHPLGTDGIGRDILSRLIYGSRVSLVVGFAVAAGTMLLGSLVGALAGYFGGWVDTVLMRLIDVMLSFPSLFLNILVLAIFGSDFKYLISILVLTSWMGVARLVRGQFLQLREMQYVEAARAIGTPAWEIIVHHLLRNATAPLIVNATLMIGGAILAESALSFLGLGVQPPQTSWGQMLNNAQEYMLTNPMLAVYPGACIFLTVLAVNFVGDGIRDALDPRQKERIGRGMRLAARAAVAFGRRHAGELEARGGEAR</sequence>
<feature type="transmembrane region" description="Helical" evidence="7">
    <location>
        <begin position="284"/>
        <end position="308"/>
    </location>
</feature>
<gene>
    <name evidence="10" type="ORF">ThesuDRAFT_02273</name>
</gene>
<dbReference type="Gene3D" id="1.10.3720.10">
    <property type="entry name" value="MetI-like"/>
    <property type="match status" value="1"/>
</dbReference>
<dbReference type="HOGENOM" id="CLU_028518_1_2_9"/>
<dbReference type="AlphaFoldDB" id="K6P0C5"/>
<dbReference type="InterPro" id="IPR050366">
    <property type="entry name" value="BP-dependent_transpt_permease"/>
</dbReference>
<dbReference type="PANTHER" id="PTHR43386:SF1">
    <property type="entry name" value="D,D-DIPEPTIDE TRANSPORT SYSTEM PERMEASE PROTEIN DDPC-RELATED"/>
    <property type="match status" value="1"/>
</dbReference>
<feature type="transmembrane region" description="Helical" evidence="7">
    <location>
        <begin position="240"/>
        <end position="264"/>
    </location>
</feature>
<reference evidence="10" key="2">
    <citation type="submission" date="2012-10" db="EMBL/GenBank/DDBJ databases">
        <title>Improved high-quality draft of Thermaerobacter subterraneus C21, DSM 13965.</title>
        <authorList>
            <consortium name="DOE Joint Genome Institute"/>
            <person name="Eisen J."/>
            <person name="Huntemann M."/>
            <person name="Wei C.-L."/>
            <person name="Han J."/>
            <person name="Detter J.C."/>
            <person name="Han C."/>
            <person name="Tapia R."/>
            <person name="Chen A."/>
            <person name="Kyrpides N."/>
            <person name="Mavromatis K."/>
            <person name="Markowitz V."/>
            <person name="Szeto E."/>
            <person name="Ivanova N."/>
            <person name="Mikhailova N."/>
            <person name="Ovchinnikova G."/>
            <person name="Pagani I."/>
            <person name="Pati A."/>
            <person name="Goodwin L."/>
            <person name="Nordberg H.P."/>
            <person name="Cantor M.N."/>
            <person name="Hua S.X."/>
            <person name="Woyke T."/>
            <person name="Eisen J."/>
            <person name="Klenk H.-P."/>
        </authorList>
    </citation>
    <scope>NUCLEOTIDE SEQUENCE [LARGE SCALE GENOMIC DNA]</scope>
    <source>
        <strain evidence="10">DSM 13965</strain>
    </source>
</reference>
<feature type="transmembrane region" description="Helical" evidence="7">
    <location>
        <begin position="158"/>
        <end position="178"/>
    </location>
</feature>
<evidence type="ECO:0000256" key="5">
    <source>
        <dbReference type="ARBA" id="ARBA00022989"/>
    </source>
</evidence>
<evidence type="ECO:0000259" key="9">
    <source>
        <dbReference type="PROSITE" id="PS50928"/>
    </source>
</evidence>
<dbReference type="PROSITE" id="PS50928">
    <property type="entry name" value="ABC_TM1"/>
    <property type="match status" value="1"/>
</dbReference>
<comment type="caution">
    <text evidence="10">The sequence shown here is derived from an EMBL/GenBank/DDBJ whole genome shotgun (WGS) entry which is preliminary data.</text>
</comment>
<dbReference type="NCBIfam" id="NF045476">
    <property type="entry name" value="Opp4C"/>
    <property type="match status" value="1"/>
</dbReference>
<reference evidence="10" key="1">
    <citation type="submission" date="2010-10" db="EMBL/GenBank/DDBJ databases">
        <authorList>
            <consortium name="US DOE Joint Genome Institute (JGI-PGF)"/>
            <person name="Lucas S."/>
            <person name="Copeland A."/>
            <person name="Lapidus A."/>
            <person name="Bruce D."/>
            <person name="Goodwin L."/>
            <person name="Pitluck S."/>
            <person name="Kyrpides N."/>
            <person name="Mavromatis K."/>
            <person name="Detter J.C."/>
            <person name="Han C."/>
            <person name="Land M."/>
            <person name="Hauser L."/>
            <person name="Markowitz V."/>
            <person name="Cheng J.-F."/>
            <person name="Hugenholtz P."/>
            <person name="Woyke T."/>
            <person name="Wu D."/>
            <person name="Pukall R."/>
            <person name="Wahrenburg C."/>
            <person name="Brambilla E."/>
            <person name="Klenk H.-P."/>
            <person name="Eisen J.A."/>
        </authorList>
    </citation>
    <scope>NUCLEOTIDE SEQUENCE [LARGE SCALE GENOMIC DNA]</scope>
    <source>
        <strain evidence="10">DSM 13965</strain>
    </source>
</reference>
<keyword evidence="6 7" id="KW-0472">Membrane</keyword>
<dbReference type="RefSeq" id="WP_006904555.1">
    <property type="nucleotide sequence ID" value="NZ_JH976535.1"/>
</dbReference>
<feature type="transmembrane region" description="Helical" evidence="7">
    <location>
        <begin position="123"/>
        <end position="146"/>
    </location>
</feature>
<dbReference type="EMBL" id="AENY02000003">
    <property type="protein sequence ID" value="EKP94535.1"/>
    <property type="molecule type" value="Genomic_DNA"/>
</dbReference>
<dbReference type="SUPFAM" id="SSF161098">
    <property type="entry name" value="MetI-like"/>
    <property type="match status" value="1"/>
</dbReference>
<dbReference type="Pfam" id="PF00528">
    <property type="entry name" value="BPD_transp_1"/>
    <property type="match status" value="1"/>
</dbReference>
<dbReference type="InterPro" id="IPR025966">
    <property type="entry name" value="OppC_N"/>
</dbReference>
<evidence type="ECO:0000256" key="6">
    <source>
        <dbReference type="ARBA" id="ARBA00023136"/>
    </source>
</evidence>
<dbReference type="GO" id="GO:0055085">
    <property type="term" value="P:transmembrane transport"/>
    <property type="evidence" value="ECO:0007669"/>
    <property type="project" value="InterPro"/>
</dbReference>
<accession>K6P0C5</accession>
<protein>
    <submittedName>
        <fullName evidence="10">ABC-type dipeptide/oligopeptide/nickel transport system, permease component</fullName>
    </submittedName>
</protein>
<comment type="similarity">
    <text evidence="7">Belongs to the binding-protein-dependent transport system permease family.</text>
</comment>
<evidence type="ECO:0000256" key="8">
    <source>
        <dbReference type="SAM" id="MobiDB-lite"/>
    </source>
</evidence>
<dbReference type="InterPro" id="IPR035906">
    <property type="entry name" value="MetI-like_sf"/>
</dbReference>
<evidence type="ECO:0000313" key="10">
    <source>
        <dbReference type="EMBL" id="EKP94535.1"/>
    </source>
</evidence>
<evidence type="ECO:0000256" key="3">
    <source>
        <dbReference type="ARBA" id="ARBA00022475"/>
    </source>
</evidence>
<organism evidence="10 11">
    <name type="scientific">Thermaerobacter subterraneus DSM 13965</name>
    <dbReference type="NCBI Taxonomy" id="867903"/>
    <lineage>
        <taxon>Bacteria</taxon>
        <taxon>Bacillati</taxon>
        <taxon>Bacillota</taxon>
        <taxon>Clostridia</taxon>
        <taxon>Eubacteriales</taxon>
        <taxon>Clostridiales Family XVII. Incertae Sedis</taxon>
        <taxon>Thermaerobacter</taxon>
    </lineage>
</organism>
<keyword evidence="2 7" id="KW-0813">Transport</keyword>
<keyword evidence="11" id="KW-1185">Reference proteome</keyword>
<feature type="domain" description="ABC transmembrane type-1" evidence="9">
    <location>
        <begin position="123"/>
        <end position="308"/>
    </location>
</feature>
<keyword evidence="5 7" id="KW-1133">Transmembrane helix</keyword>
<keyword evidence="4 7" id="KW-0812">Transmembrane</keyword>
<dbReference type="Pfam" id="PF12911">
    <property type="entry name" value="OppC_N"/>
    <property type="match status" value="1"/>
</dbReference>
<proteinExistence type="inferred from homology"/>
<evidence type="ECO:0000256" key="4">
    <source>
        <dbReference type="ARBA" id="ARBA00022692"/>
    </source>
</evidence>
<comment type="subcellular location">
    <subcellularLocation>
        <location evidence="1 7">Cell membrane</location>
        <topology evidence="1 7">Multi-pass membrane protein</topology>
    </subcellularLocation>
</comment>
<dbReference type="InterPro" id="IPR000515">
    <property type="entry name" value="MetI-like"/>
</dbReference>
<dbReference type="Proteomes" id="UP000005710">
    <property type="component" value="Unassembled WGS sequence"/>
</dbReference>
<name>K6P0C5_9FIRM</name>
<dbReference type="STRING" id="867903.ThesuDRAFT_02273"/>
<feature type="transmembrane region" description="Helical" evidence="7">
    <location>
        <begin position="184"/>
        <end position="201"/>
    </location>
</feature>
<feature type="compositionally biased region" description="Gly residues" evidence="8">
    <location>
        <begin position="12"/>
        <end position="25"/>
    </location>
</feature>
<dbReference type="OrthoDB" id="9783218at2"/>
<evidence type="ECO:0000256" key="1">
    <source>
        <dbReference type="ARBA" id="ARBA00004651"/>
    </source>
</evidence>
<feature type="transmembrane region" description="Helical" evidence="7">
    <location>
        <begin position="58"/>
        <end position="80"/>
    </location>
</feature>
<dbReference type="GO" id="GO:0005886">
    <property type="term" value="C:plasma membrane"/>
    <property type="evidence" value="ECO:0007669"/>
    <property type="project" value="UniProtKB-SubCell"/>
</dbReference>
<dbReference type="InterPro" id="IPR053523">
    <property type="entry name" value="Oligopeptide_permease_AppC"/>
</dbReference>
<keyword evidence="3" id="KW-1003">Cell membrane</keyword>
<dbReference type="eggNOG" id="COG1173">
    <property type="taxonomic scope" value="Bacteria"/>
</dbReference>
<evidence type="ECO:0000313" key="11">
    <source>
        <dbReference type="Proteomes" id="UP000005710"/>
    </source>
</evidence>
<feature type="region of interest" description="Disordered" evidence="8">
    <location>
        <begin position="1"/>
        <end position="33"/>
    </location>
</feature>
<dbReference type="PANTHER" id="PTHR43386">
    <property type="entry name" value="OLIGOPEPTIDE TRANSPORT SYSTEM PERMEASE PROTEIN APPC"/>
    <property type="match status" value="1"/>
</dbReference>
<dbReference type="CDD" id="cd06261">
    <property type="entry name" value="TM_PBP2"/>
    <property type="match status" value="1"/>
</dbReference>
<evidence type="ECO:0000256" key="7">
    <source>
        <dbReference type="RuleBase" id="RU363032"/>
    </source>
</evidence>